<evidence type="ECO:0000313" key="2">
    <source>
        <dbReference type="EMBL" id="KAG6402373.1"/>
    </source>
</evidence>
<dbReference type="EMBL" id="PNBA02000013">
    <property type="protein sequence ID" value="KAG6402373.1"/>
    <property type="molecule type" value="Genomic_DNA"/>
</dbReference>
<protein>
    <recommendedName>
        <fullName evidence="4">PLATZ transcription factor family protein</fullName>
    </recommendedName>
</protein>
<name>A0A8X8ZF56_SALSN</name>
<organism evidence="2">
    <name type="scientific">Salvia splendens</name>
    <name type="common">Scarlet sage</name>
    <dbReference type="NCBI Taxonomy" id="180675"/>
    <lineage>
        <taxon>Eukaryota</taxon>
        <taxon>Viridiplantae</taxon>
        <taxon>Streptophyta</taxon>
        <taxon>Embryophyta</taxon>
        <taxon>Tracheophyta</taxon>
        <taxon>Spermatophyta</taxon>
        <taxon>Magnoliopsida</taxon>
        <taxon>eudicotyledons</taxon>
        <taxon>Gunneridae</taxon>
        <taxon>Pentapetalae</taxon>
        <taxon>asterids</taxon>
        <taxon>lamiids</taxon>
        <taxon>Lamiales</taxon>
        <taxon>Lamiaceae</taxon>
        <taxon>Nepetoideae</taxon>
        <taxon>Mentheae</taxon>
        <taxon>Salviinae</taxon>
        <taxon>Salvia</taxon>
        <taxon>Salvia subgen. Calosphace</taxon>
        <taxon>core Calosphace</taxon>
    </lineage>
</organism>
<keyword evidence="3" id="KW-1185">Reference proteome</keyword>
<comment type="caution">
    <text evidence="2">The sequence shown here is derived from an EMBL/GenBank/DDBJ whole genome shotgun (WGS) entry which is preliminary data.</text>
</comment>
<gene>
    <name evidence="2" type="ORF">SASPL_134566</name>
</gene>
<dbReference type="PANTHER" id="PTHR31065:SF35">
    <property type="entry name" value="PLATZ TRANSCRIPTION FACTOR FAMILY PROTEIN"/>
    <property type="match status" value="1"/>
</dbReference>
<evidence type="ECO:0008006" key="4">
    <source>
        <dbReference type="Google" id="ProtNLM"/>
    </source>
</evidence>
<proteinExistence type="predicted"/>
<reference evidence="2" key="2">
    <citation type="submission" date="2020-08" db="EMBL/GenBank/DDBJ databases">
        <title>Plant Genome Project.</title>
        <authorList>
            <person name="Zhang R.-G."/>
        </authorList>
    </citation>
    <scope>NUCLEOTIDE SEQUENCE</scope>
    <source>
        <strain evidence="2">Huo1</strain>
        <tissue evidence="2">Leaf</tissue>
    </source>
</reference>
<dbReference type="PANTHER" id="PTHR31065">
    <property type="entry name" value="PLATZ TRANSCRIPTION FACTOR FAMILY PROTEIN"/>
    <property type="match status" value="1"/>
</dbReference>
<dbReference type="Proteomes" id="UP000298416">
    <property type="component" value="Unassembled WGS sequence"/>
</dbReference>
<evidence type="ECO:0000313" key="3">
    <source>
        <dbReference type="Proteomes" id="UP000298416"/>
    </source>
</evidence>
<dbReference type="CDD" id="cd19756">
    <property type="entry name" value="Bbox2"/>
    <property type="match status" value="1"/>
</dbReference>
<feature type="compositionally biased region" description="Basic residues" evidence="1">
    <location>
        <begin position="221"/>
        <end position="233"/>
    </location>
</feature>
<sequence>MMQVSSVVGIGRSEFGPAWLKAMLGGEYFMNCGIHADSNKSECNLFCLDCMGNALCSYCSLRHKDHRLVQIRRSSYHNVVRVSEIQRYIDISCIQTYVINSAKIVFLNQRPQPRPGKGITFTCQICHRGLPDSFRFCSLGCKMNGIKRGDRELSFSLKIKHGRELMYDEMESDYEASTPRKMHRANYMLESSSSGEDDVAAAAAGNTLSPATPPLYNHTNSSRRKGVPHRAPF</sequence>
<dbReference type="AlphaFoldDB" id="A0A8X8ZF56"/>
<accession>A0A8X8ZF56</accession>
<reference evidence="2" key="1">
    <citation type="submission" date="2018-01" db="EMBL/GenBank/DDBJ databases">
        <authorList>
            <person name="Mao J.F."/>
        </authorList>
    </citation>
    <scope>NUCLEOTIDE SEQUENCE</scope>
    <source>
        <strain evidence="2">Huo1</strain>
        <tissue evidence="2">Leaf</tissue>
    </source>
</reference>
<dbReference type="Pfam" id="PF04640">
    <property type="entry name" value="PLATZ"/>
    <property type="match status" value="1"/>
</dbReference>
<dbReference type="InterPro" id="IPR006734">
    <property type="entry name" value="PLATZ"/>
</dbReference>
<evidence type="ECO:0000256" key="1">
    <source>
        <dbReference type="SAM" id="MobiDB-lite"/>
    </source>
</evidence>
<feature type="region of interest" description="Disordered" evidence="1">
    <location>
        <begin position="190"/>
        <end position="233"/>
    </location>
</feature>